<evidence type="ECO:0000313" key="1">
    <source>
        <dbReference type="EMBL" id="TQV80913.1"/>
    </source>
</evidence>
<keyword evidence="2" id="KW-1185">Reference proteome</keyword>
<name>A0A545TUL7_9PROT</name>
<dbReference type="EMBL" id="VHSH01000003">
    <property type="protein sequence ID" value="TQV80913.1"/>
    <property type="molecule type" value="Genomic_DNA"/>
</dbReference>
<comment type="caution">
    <text evidence="1">The sequence shown here is derived from an EMBL/GenBank/DDBJ whole genome shotgun (WGS) entry which is preliminary data.</text>
</comment>
<evidence type="ECO:0000313" key="2">
    <source>
        <dbReference type="Proteomes" id="UP000315252"/>
    </source>
</evidence>
<organism evidence="1 2">
    <name type="scientific">Denitrobaculum tricleocarpae</name>
    <dbReference type="NCBI Taxonomy" id="2591009"/>
    <lineage>
        <taxon>Bacteria</taxon>
        <taxon>Pseudomonadati</taxon>
        <taxon>Pseudomonadota</taxon>
        <taxon>Alphaproteobacteria</taxon>
        <taxon>Rhodospirillales</taxon>
        <taxon>Rhodospirillaceae</taxon>
        <taxon>Denitrobaculum</taxon>
    </lineage>
</organism>
<gene>
    <name evidence="1" type="ORF">FKG95_12265</name>
</gene>
<sequence>MSRRPRDWKTLNAYVDGELTATEAAAVARNIAQDAPTAETAAALASLKSALLEQAEAPTDFDFLPPAANGQKPAFWQTGRTAAAAAVLVACMVAGAVWHWDTTRQETANLQIASWHQEAAEIHRAWVAKRSDERPPSLNIPATAALTAPELRIPDLSDSGLTPILLEPEAQLGGMTGYRVGYGGTRGCRISFFVLQGDGGIPGHLTTLKAGGPQVLAWRHDQAHYFLMAEGMAETRFGLIARTLQNVTANWQPLSPEIRTALQQNRQSSTPCTA</sequence>
<dbReference type="RefSeq" id="WP_142896627.1">
    <property type="nucleotide sequence ID" value="NZ_ML660054.1"/>
</dbReference>
<accession>A0A545TUL7</accession>
<protein>
    <recommendedName>
        <fullName evidence="3">Anti-sigma factor</fullName>
    </recommendedName>
</protein>
<dbReference type="Proteomes" id="UP000315252">
    <property type="component" value="Unassembled WGS sequence"/>
</dbReference>
<reference evidence="1 2" key="1">
    <citation type="submission" date="2019-06" db="EMBL/GenBank/DDBJ databases">
        <title>Whole genome sequence for Rhodospirillaceae sp. R148.</title>
        <authorList>
            <person name="Wang G."/>
        </authorList>
    </citation>
    <scope>NUCLEOTIDE SEQUENCE [LARGE SCALE GENOMIC DNA]</scope>
    <source>
        <strain evidence="1 2">R148</strain>
    </source>
</reference>
<dbReference type="AlphaFoldDB" id="A0A545TUL7"/>
<dbReference type="OrthoDB" id="8031034at2"/>
<evidence type="ECO:0008006" key="3">
    <source>
        <dbReference type="Google" id="ProtNLM"/>
    </source>
</evidence>
<proteinExistence type="predicted"/>